<evidence type="ECO:0000256" key="8">
    <source>
        <dbReference type="ARBA" id="ARBA00023235"/>
    </source>
</evidence>
<evidence type="ECO:0000256" key="9">
    <source>
        <dbReference type="ARBA" id="ARBA00023277"/>
    </source>
</evidence>
<evidence type="ECO:0000259" key="11">
    <source>
        <dbReference type="Pfam" id="PF01370"/>
    </source>
</evidence>
<accession>A0A518BKF8</accession>
<keyword evidence="9 10" id="KW-0119">Carbohydrate metabolism</keyword>
<evidence type="ECO:0000256" key="4">
    <source>
        <dbReference type="ARBA" id="ARBA00007637"/>
    </source>
</evidence>
<evidence type="ECO:0000313" key="12">
    <source>
        <dbReference type="EMBL" id="QDU67461.1"/>
    </source>
</evidence>
<proteinExistence type="inferred from homology"/>
<dbReference type="InterPro" id="IPR005886">
    <property type="entry name" value="UDP_G4E"/>
</dbReference>
<evidence type="ECO:0000256" key="1">
    <source>
        <dbReference type="ARBA" id="ARBA00000083"/>
    </source>
</evidence>
<reference evidence="12 13" key="1">
    <citation type="submission" date="2019-02" db="EMBL/GenBank/DDBJ databases">
        <title>Deep-cultivation of Planctomycetes and their phenomic and genomic characterization uncovers novel biology.</title>
        <authorList>
            <person name="Wiegand S."/>
            <person name="Jogler M."/>
            <person name="Boedeker C."/>
            <person name="Pinto D."/>
            <person name="Vollmers J."/>
            <person name="Rivas-Marin E."/>
            <person name="Kohn T."/>
            <person name="Peeters S.H."/>
            <person name="Heuer A."/>
            <person name="Rast P."/>
            <person name="Oberbeckmann S."/>
            <person name="Bunk B."/>
            <person name="Jeske O."/>
            <person name="Meyerdierks A."/>
            <person name="Storesund J.E."/>
            <person name="Kallscheuer N."/>
            <person name="Luecker S."/>
            <person name="Lage O.M."/>
            <person name="Pohl T."/>
            <person name="Merkel B.J."/>
            <person name="Hornburger P."/>
            <person name="Mueller R.-W."/>
            <person name="Bruemmer F."/>
            <person name="Labrenz M."/>
            <person name="Spormann A.M."/>
            <person name="Op den Camp H."/>
            <person name="Overmann J."/>
            <person name="Amann R."/>
            <person name="Jetten M.S.M."/>
            <person name="Mascher T."/>
            <person name="Medema M.H."/>
            <person name="Devos D.P."/>
            <person name="Kaster A.-K."/>
            <person name="Ovreas L."/>
            <person name="Rohde M."/>
            <person name="Galperin M.Y."/>
            <person name="Jogler C."/>
        </authorList>
    </citation>
    <scope>NUCLEOTIDE SEQUENCE [LARGE SCALE GENOMIC DNA]</scope>
    <source>
        <strain evidence="12 13">Pla133</strain>
    </source>
</reference>
<dbReference type="InterPro" id="IPR036291">
    <property type="entry name" value="NAD(P)-bd_dom_sf"/>
</dbReference>
<dbReference type="PANTHER" id="PTHR43725">
    <property type="entry name" value="UDP-GLUCOSE 4-EPIMERASE"/>
    <property type="match status" value="1"/>
</dbReference>
<keyword evidence="13" id="KW-1185">Reference proteome</keyword>
<comment type="pathway">
    <text evidence="3 10">Carbohydrate metabolism; galactose metabolism.</text>
</comment>
<dbReference type="GO" id="GO:0033499">
    <property type="term" value="P:galactose catabolic process via UDP-galactose, Leloir pathway"/>
    <property type="evidence" value="ECO:0007669"/>
    <property type="project" value="TreeGrafter"/>
</dbReference>
<evidence type="ECO:0000256" key="2">
    <source>
        <dbReference type="ARBA" id="ARBA00001911"/>
    </source>
</evidence>
<evidence type="ECO:0000256" key="3">
    <source>
        <dbReference type="ARBA" id="ARBA00004947"/>
    </source>
</evidence>
<dbReference type="Pfam" id="PF01370">
    <property type="entry name" value="Epimerase"/>
    <property type="match status" value="1"/>
</dbReference>
<dbReference type="UniPathway" id="UPA00214"/>
<comment type="catalytic activity">
    <reaction evidence="1 10">
        <text>UDP-alpha-D-glucose = UDP-alpha-D-galactose</text>
        <dbReference type="Rhea" id="RHEA:22168"/>
        <dbReference type="ChEBI" id="CHEBI:58885"/>
        <dbReference type="ChEBI" id="CHEBI:66914"/>
        <dbReference type="EC" id="5.1.3.2"/>
    </reaction>
</comment>
<dbReference type="InterPro" id="IPR001509">
    <property type="entry name" value="Epimerase_deHydtase"/>
</dbReference>
<protein>
    <recommendedName>
        <fullName evidence="6 10">UDP-glucose 4-epimerase</fullName>
        <ecNumber evidence="5 10">5.1.3.2</ecNumber>
    </recommendedName>
</protein>
<comment type="similarity">
    <text evidence="4 10">Belongs to the NAD(P)-dependent epimerase/dehydratase family.</text>
</comment>
<keyword evidence="7 10" id="KW-0520">NAD</keyword>
<evidence type="ECO:0000256" key="10">
    <source>
        <dbReference type="RuleBase" id="RU366046"/>
    </source>
</evidence>
<dbReference type="EC" id="5.1.3.2" evidence="5 10"/>
<dbReference type="GO" id="GO:0003978">
    <property type="term" value="F:UDP-glucose 4-epimerase activity"/>
    <property type="evidence" value="ECO:0007669"/>
    <property type="project" value="UniProtKB-UniRule"/>
</dbReference>
<evidence type="ECO:0000256" key="5">
    <source>
        <dbReference type="ARBA" id="ARBA00013189"/>
    </source>
</evidence>
<comment type="cofactor">
    <cofactor evidence="2 10">
        <name>NAD(+)</name>
        <dbReference type="ChEBI" id="CHEBI:57540"/>
    </cofactor>
</comment>
<keyword evidence="8 10" id="KW-0413">Isomerase</keyword>
<feature type="domain" description="NAD-dependent epimerase/dehydratase" evidence="11">
    <location>
        <begin position="22"/>
        <end position="275"/>
    </location>
</feature>
<dbReference type="Gene3D" id="3.40.50.720">
    <property type="entry name" value="NAD(P)-binding Rossmann-like Domain"/>
    <property type="match status" value="1"/>
</dbReference>
<comment type="subunit">
    <text evidence="10">Homodimer.</text>
</comment>
<dbReference type="SUPFAM" id="SSF51735">
    <property type="entry name" value="NAD(P)-binding Rossmann-fold domains"/>
    <property type="match status" value="1"/>
</dbReference>
<dbReference type="EMBL" id="CP036287">
    <property type="protein sequence ID" value="QDU67461.1"/>
    <property type="molecule type" value="Genomic_DNA"/>
</dbReference>
<dbReference type="AlphaFoldDB" id="A0A518BKF8"/>
<evidence type="ECO:0000313" key="13">
    <source>
        <dbReference type="Proteomes" id="UP000316921"/>
    </source>
</evidence>
<dbReference type="CDD" id="cd05247">
    <property type="entry name" value="UDP_G4E_1_SDR_e"/>
    <property type="match status" value="1"/>
</dbReference>
<dbReference type="NCBIfam" id="TIGR01179">
    <property type="entry name" value="galE"/>
    <property type="match status" value="1"/>
</dbReference>
<dbReference type="PANTHER" id="PTHR43725:SF53">
    <property type="entry name" value="UDP-ARABINOSE 4-EPIMERASE 1"/>
    <property type="match status" value="1"/>
</dbReference>
<evidence type="ECO:0000256" key="6">
    <source>
        <dbReference type="ARBA" id="ARBA00018569"/>
    </source>
</evidence>
<name>A0A518BKF8_9BACT</name>
<gene>
    <name evidence="12" type="primary">galE</name>
    <name evidence="12" type="ORF">Pla133_25440</name>
</gene>
<dbReference type="Proteomes" id="UP000316921">
    <property type="component" value="Chromosome"/>
</dbReference>
<sequence length="352" mass="38376">MLAMSASEAPSDTLPSIPTGPVVVAGGAGYIGSHCVRQLVDAGVEVIVLDNLSTGHLPAAERASRGKAKVERVDLGDPAALRELFERTKPSGVIHFAAKCYVGESVTDPAKYYRENVSYTLELLEVMRATGVDSIVFSSTCATYGEPVEIPMTEAHPQSPINPYGRTKLHMEHMIEDFAHAYGLRFAALRYFNAAGASPEGDIGEHHEPETHLIPLVLQVAQGRREKIMMFGEDYPTRDGTCVRDYIHVVDLADAHLRALAQIQQGADRIVCNLGTGTGYTVRELIELAREVTGHAVPAEVTGRREGDPAQLVSGGTRARDVLGWEPKRSELKTILEDAWRWHQGNPDGYRA</sequence>
<dbReference type="KEGG" id="pbap:Pla133_25440"/>
<evidence type="ECO:0000256" key="7">
    <source>
        <dbReference type="ARBA" id="ARBA00023027"/>
    </source>
</evidence>
<organism evidence="12 13">
    <name type="scientific">Engelhardtia mirabilis</name>
    <dbReference type="NCBI Taxonomy" id="2528011"/>
    <lineage>
        <taxon>Bacteria</taxon>
        <taxon>Pseudomonadati</taxon>
        <taxon>Planctomycetota</taxon>
        <taxon>Planctomycetia</taxon>
        <taxon>Planctomycetia incertae sedis</taxon>
        <taxon>Engelhardtia</taxon>
    </lineage>
</organism>
<dbReference type="Gene3D" id="3.90.25.10">
    <property type="entry name" value="UDP-galactose 4-epimerase, domain 1"/>
    <property type="match status" value="1"/>
</dbReference>